<dbReference type="AlphaFoldDB" id="A0A423WMZ4"/>
<dbReference type="STRING" id="356882.A0A423WMZ4"/>
<feature type="region of interest" description="Disordered" evidence="1">
    <location>
        <begin position="280"/>
        <end position="318"/>
    </location>
</feature>
<keyword evidence="4" id="KW-1185">Reference proteome</keyword>
<feature type="signal peptide" evidence="2">
    <location>
        <begin position="1"/>
        <end position="19"/>
    </location>
</feature>
<evidence type="ECO:0008006" key="5">
    <source>
        <dbReference type="Google" id="ProtNLM"/>
    </source>
</evidence>
<feature type="chain" id="PRO_5019020728" description="Gas1-like protein" evidence="2">
    <location>
        <begin position="20"/>
        <end position="330"/>
    </location>
</feature>
<reference evidence="3 4" key="1">
    <citation type="submission" date="2015-09" db="EMBL/GenBank/DDBJ databases">
        <title>Host preference determinants of Valsa canker pathogens revealed by comparative genomics.</title>
        <authorList>
            <person name="Yin Z."/>
            <person name="Huang L."/>
        </authorList>
    </citation>
    <scope>NUCLEOTIDE SEQUENCE [LARGE SCALE GENOMIC DNA]</scope>
    <source>
        <strain evidence="3 4">03-1</strain>
    </source>
</reference>
<dbReference type="PANTHER" id="PTHR34618:SF3">
    <property type="entry name" value="GEGH 16 PROTEIN"/>
    <property type="match status" value="1"/>
</dbReference>
<evidence type="ECO:0000313" key="3">
    <source>
        <dbReference type="EMBL" id="ROW04722.1"/>
    </source>
</evidence>
<dbReference type="InterPro" id="IPR021476">
    <property type="entry name" value="Egh16-like"/>
</dbReference>
<keyword evidence="2" id="KW-0732">Signal</keyword>
<feature type="compositionally biased region" description="Low complexity" evidence="1">
    <location>
        <begin position="280"/>
        <end position="303"/>
    </location>
</feature>
<dbReference type="EMBL" id="LKEA01000013">
    <property type="protein sequence ID" value="ROW04722.1"/>
    <property type="molecule type" value="Genomic_DNA"/>
</dbReference>
<comment type="caution">
    <text evidence="3">The sequence shown here is derived from an EMBL/GenBank/DDBJ whole genome shotgun (WGS) entry which is preliminary data.</text>
</comment>
<feature type="compositionally biased region" description="Basic residues" evidence="1">
    <location>
        <begin position="305"/>
        <end position="318"/>
    </location>
</feature>
<accession>A0A423WMZ4</accession>
<dbReference type="PANTHER" id="PTHR34618">
    <property type="entry name" value="SURFACE PROTEIN MAS1, PUTATIVE-RELATED"/>
    <property type="match status" value="1"/>
</dbReference>
<evidence type="ECO:0000256" key="2">
    <source>
        <dbReference type="SAM" id="SignalP"/>
    </source>
</evidence>
<name>A0A423WMZ4_9PEZI</name>
<protein>
    <recommendedName>
        <fullName evidence="5">Gas1-like protein</fullName>
    </recommendedName>
</protein>
<proteinExistence type="predicted"/>
<sequence length="330" mass="34213">MAVSAKVLLMTAFVSLVHGHAQILNAQGESGSPASIGFQVDTELARNCTSISPCQQDSTLIRDAEIESNIVNECGRTELSGNIDVGENTEDALAANSVTQVKAGSKLTVTIHQVNADGAGPFTCDMDPTGNTLGATGQTALEVTNNVPGTNGFSQAKTQDFNITVTMPTDLNCTGASTGNVCTIRCRNNALAGPFGGCFAVQQTDTDSKVFTPSDIETATTLDQMLSQVQQDQKDLPAAVAANQNAGSDEAVNNLAAVTSLLHLAVTSKAAAVQTATAVPASGSSASSSSSSSSNDNDNSGGNRQQHHNHHFGGFRRWARRDLAVDDEKL</sequence>
<dbReference type="Pfam" id="PF11327">
    <property type="entry name" value="Egh16-like"/>
    <property type="match status" value="1"/>
</dbReference>
<evidence type="ECO:0000256" key="1">
    <source>
        <dbReference type="SAM" id="MobiDB-lite"/>
    </source>
</evidence>
<dbReference type="Proteomes" id="UP000283895">
    <property type="component" value="Unassembled WGS sequence"/>
</dbReference>
<organism evidence="3 4">
    <name type="scientific">Cytospora schulzeri</name>
    <dbReference type="NCBI Taxonomy" id="448051"/>
    <lineage>
        <taxon>Eukaryota</taxon>
        <taxon>Fungi</taxon>
        <taxon>Dikarya</taxon>
        <taxon>Ascomycota</taxon>
        <taxon>Pezizomycotina</taxon>
        <taxon>Sordariomycetes</taxon>
        <taxon>Sordariomycetidae</taxon>
        <taxon>Diaporthales</taxon>
        <taxon>Cytosporaceae</taxon>
        <taxon>Cytospora</taxon>
    </lineage>
</organism>
<dbReference type="OrthoDB" id="3241054at2759"/>
<gene>
    <name evidence="3" type="ORF">VMCG_04875</name>
</gene>
<evidence type="ECO:0000313" key="4">
    <source>
        <dbReference type="Proteomes" id="UP000283895"/>
    </source>
</evidence>